<proteinExistence type="predicted"/>
<evidence type="ECO:0000313" key="2">
    <source>
        <dbReference type="Proteomes" id="UP000017559"/>
    </source>
</evidence>
<sequence length="68" mass="7538">GGDHCPIRRPFGGLDKKLARGPKLGVDKRWPLSGVLQQLAQASGRVRHCPYVEIQHARHLNAGQQFTL</sequence>
<keyword evidence="2" id="KW-1185">Reference proteome</keyword>
<accession>V2X6C6</accession>
<evidence type="ECO:0000313" key="1">
    <source>
        <dbReference type="EMBL" id="ESK88346.1"/>
    </source>
</evidence>
<dbReference type="EMBL" id="AWSO01000656">
    <property type="protein sequence ID" value="ESK88346.1"/>
    <property type="molecule type" value="Genomic_DNA"/>
</dbReference>
<dbReference type="HOGENOM" id="CLU_2800987_0_0_1"/>
<dbReference type="Proteomes" id="UP000017559">
    <property type="component" value="Unassembled WGS sequence"/>
</dbReference>
<comment type="caution">
    <text evidence="1">The sequence shown here is derived from an EMBL/GenBank/DDBJ whole genome shotgun (WGS) entry which is preliminary data.</text>
</comment>
<protein>
    <submittedName>
        <fullName evidence="1">Uncharacterized protein</fullName>
    </submittedName>
</protein>
<organism evidence="1 2">
    <name type="scientific">Moniliophthora roreri (strain MCA 2997)</name>
    <name type="common">Cocoa frosty pod rot fungus</name>
    <name type="synonym">Crinipellis roreri</name>
    <dbReference type="NCBI Taxonomy" id="1381753"/>
    <lineage>
        <taxon>Eukaryota</taxon>
        <taxon>Fungi</taxon>
        <taxon>Dikarya</taxon>
        <taxon>Basidiomycota</taxon>
        <taxon>Agaricomycotina</taxon>
        <taxon>Agaricomycetes</taxon>
        <taxon>Agaricomycetidae</taxon>
        <taxon>Agaricales</taxon>
        <taxon>Marasmiineae</taxon>
        <taxon>Marasmiaceae</taxon>
        <taxon>Moniliophthora</taxon>
    </lineage>
</organism>
<name>V2X6C6_MONRO</name>
<reference evidence="1 2" key="1">
    <citation type="journal article" date="2014" name="BMC Genomics">
        <title>Genome and secretome analysis of the hemibiotrophic fungal pathogen, Moniliophthora roreri, which causes frosty pod rot disease of cacao: mechanisms of the biotrophic and necrotrophic phases.</title>
        <authorList>
            <person name="Meinhardt L.W."/>
            <person name="Costa G.G.L."/>
            <person name="Thomazella D.P.T."/>
            <person name="Teixeira P.J.P.L."/>
            <person name="Carazzolle M.F."/>
            <person name="Schuster S.C."/>
            <person name="Carlson J.E."/>
            <person name="Guiltinan M.J."/>
            <person name="Mieczkowski P."/>
            <person name="Farmer A."/>
            <person name="Ramaraj T."/>
            <person name="Crozier J."/>
            <person name="Davis R.E."/>
            <person name="Shao J."/>
            <person name="Melnick R.L."/>
            <person name="Pereira G.A.G."/>
            <person name="Bailey B.A."/>
        </authorList>
    </citation>
    <scope>NUCLEOTIDE SEQUENCE [LARGE SCALE GENOMIC DNA]</scope>
    <source>
        <strain evidence="1 2">MCA 2997</strain>
    </source>
</reference>
<dbReference type="AlphaFoldDB" id="V2X6C6"/>
<feature type="non-terminal residue" evidence="1">
    <location>
        <position position="1"/>
    </location>
</feature>
<gene>
    <name evidence="1" type="ORF">Moror_14779</name>
</gene>
<dbReference type="KEGG" id="mrr:Moror_14779"/>